<evidence type="ECO:0000313" key="2">
    <source>
        <dbReference type="Proteomes" id="UP001228905"/>
    </source>
</evidence>
<name>A0ABU0IUB8_9CAUL</name>
<accession>A0ABU0IUB8</accession>
<protein>
    <recommendedName>
        <fullName evidence="3">PLD phosphodiesterase domain-containing protein</fullName>
    </recommendedName>
</protein>
<dbReference type="EMBL" id="JAUSVS010000007">
    <property type="protein sequence ID" value="MDQ0465589.1"/>
    <property type="molecule type" value="Genomic_DNA"/>
</dbReference>
<sequence>MPSRDKIRLETVENMIWLGRVAAAVDQWNPVVSIRVNLALSKLDSSLAVTVSTGYREIAVILAQALSDIRLRTTGPTNIAIGKGSVFDYFDEIRRILQGATADVFFVDPYLDAEFVSRFLGSIRDNVNIRLLTTDKKLGALIPSVDAFAKQYAAKIQIRSSSGLHDRYVIVDGQDCYQSGASFKDGAKQAPTTLTQIVDAFDAVSSTYEKIWNSAIVER</sequence>
<evidence type="ECO:0000313" key="1">
    <source>
        <dbReference type="EMBL" id="MDQ0465589.1"/>
    </source>
</evidence>
<dbReference type="Proteomes" id="UP001228905">
    <property type="component" value="Unassembled WGS sequence"/>
</dbReference>
<evidence type="ECO:0008006" key="3">
    <source>
        <dbReference type="Google" id="ProtNLM"/>
    </source>
</evidence>
<dbReference type="SUPFAM" id="SSF56024">
    <property type="entry name" value="Phospholipase D/nuclease"/>
    <property type="match status" value="1"/>
</dbReference>
<organism evidence="1 2">
    <name type="scientific">Caulobacter ginsengisoli</name>
    <dbReference type="NCBI Taxonomy" id="400775"/>
    <lineage>
        <taxon>Bacteria</taxon>
        <taxon>Pseudomonadati</taxon>
        <taxon>Pseudomonadota</taxon>
        <taxon>Alphaproteobacteria</taxon>
        <taxon>Caulobacterales</taxon>
        <taxon>Caulobacteraceae</taxon>
        <taxon>Caulobacter</taxon>
    </lineage>
</organism>
<keyword evidence="2" id="KW-1185">Reference proteome</keyword>
<proteinExistence type="predicted"/>
<dbReference type="RefSeq" id="WP_307351040.1">
    <property type="nucleotide sequence ID" value="NZ_JAUSVS010000007.1"/>
</dbReference>
<gene>
    <name evidence="1" type="ORF">QO010_003378</name>
</gene>
<reference evidence="1 2" key="1">
    <citation type="submission" date="2023-07" db="EMBL/GenBank/DDBJ databases">
        <title>Genomic Encyclopedia of Type Strains, Phase IV (KMG-IV): sequencing the most valuable type-strain genomes for metagenomic binning, comparative biology and taxonomic classification.</title>
        <authorList>
            <person name="Goeker M."/>
        </authorList>
    </citation>
    <scope>NUCLEOTIDE SEQUENCE [LARGE SCALE GENOMIC DNA]</scope>
    <source>
        <strain evidence="1 2">DSM 18695</strain>
    </source>
</reference>
<comment type="caution">
    <text evidence="1">The sequence shown here is derived from an EMBL/GenBank/DDBJ whole genome shotgun (WGS) entry which is preliminary data.</text>
</comment>